<dbReference type="GO" id="GO:0005737">
    <property type="term" value="C:cytoplasm"/>
    <property type="evidence" value="ECO:0007669"/>
    <property type="project" value="InterPro"/>
</dbReference>
<reference evidence="6 7" key="1">
    <citation type="submission" date="2019-03" db="EMBL/GenBank/DDBJ databases">
        <title>Genomic Encyclopedia of Type Strains, Phase IV (KMG-IV): sequencing the most valuable type-strain genomes for metagenomic binning, comparative biology and taxonomic classification.</title>
        <authorList>
            <person name="Goeker M."/>
        </authorList>
    </citation>
    <scope>NUCLEOTIDE SEQUENCE [LARGE SCALE GENOMIC DNA]</scope>
    <source>
        <strain evidence="6 7">DSM 24629</strain>
    </source>
</reference>
<gene>
    <name evidence="6" type="ORF">EDC18_10223</name>
</gene>
<organism evidence="6 7">
    <name type="scientific">Natranaerovirga pectinivora</name>
    <dbReference type="NCBI Taxonomy" id="682400"/>
    <lineage>
        <taxon>Bacteria</taxon>
        <taxon>Bacillati</taxon>
        <taxon>Bacillota</taxon>
        <taxon>Clostridia</taxon>
        <taxon>Lachnospirales</taxon>
        <taxon>Natranaerovirgaceae</taxon>
        <taxon>Natranaerovirga</taxon>
    </lineage>
</organism>
<protein>
    <recommendedName>
        <fullName evidence="2">inorganic diphosphatase</fullName>
        <ecNumber evidence="2">3.6.1.1</ecNumber>
    </recommendedName>
</protein>
<proteinExistence type="predicted"/>
<evidence type="ECO:0000256" key="2">
    <source>
        <dbReference type="ARBA" id="ARBA00012146"/>
    </source>
</evidence>
<evidence type="ECO:0000256" key="4">
    <source>
        <dbReference type="ARBA" id="ARBA00022801"/>
    </source>
</evidence>
<keyword evidence="4" id="KW-0378">Hydrolase</keyword>
<dbReference type="InterPro" id="IPR036649">
    <property type="entry name" value="Pyrophosphatase_sf"/>
</dbReference>
<dbReference type="InterPro" id="IPR008162">
    <property type="entry name" value="Pyrophosphatase"/>
</dbReference>
<dbReference type="GO" id="GO:0004427">
    <property type="term" value="F:inorganic diphosphate phosphatase activity"/>
    <property type="evidence" value="ECO:0007669"/>
    <property type="project" value="UniProtKB-EC"/>
</dbReference>
<evidence type="ECO:0000256" key="5">
    <source>
        <dbReference type="ARBA" id="ARBA00022842"/>
    </source>
</evidence>
<evidence type="ECO:0000256" key="1">
    <source>
        <dbReference type="ARBA" id="ARBA00001946"/>
    </source>
</evidence>
<dbReference type="AlphaFoldDB" id="A0A4R3MM49"/>
<comment type="cofactor">
    <cofactor evidence="1">
        <name>Mg(2+)</name>
        <dbReference type="ChEBI" id="CHEBI:18420"/>
    </cofactor>
</comment>
<sequence>MLNQFDKDFWSMLDELFSEYKLEIDRPKGSTHPKYNSYVYPLDYGFLQGTVSSDGSGIDVWVGTSEINKPVAIISSVDVIKGDSEIKILYGCTESEIDLIYKEHNRSDGMKGLLSRRY</sequence>
<comment type="caution">
    <text evidence="6">The sequence shown here is derived from an EMBL/GenBank/DDBJ whole genome shotgun (WGS) entry which is preliminary data.</text>
</comment>
<dbReference type="GO" id="GO:0006796">
    <property type="term" value="P:phosphate-containing compound metabolic process"/>
    <property type="evidence" value="ECO:0007669"/>
    <property type="project" value="InterPro"/>
</dbReference>
<accession>A0A4R3MM49</accession>
<dbReference type="GO" id="GO:0000287">
    <property type="term" value="F:magnesium ion binding"/>
    <property type="evidence" value="ECO:0007669"/>
    <property type="project" value="InterPro"/>
</dbReference>
<evidence type="ECO:0000256" key="3">
    <source>
        <dbReference type="ARBA" id="ARBA00022723"/>
    </source>
</evidence>
<dbReference type="SUPFAM" id="SSF50324">
    <property type="entry name" value="Inorganic pyrophosphatase"/>
    <property type="match status" value="1"/>
</dbReference>
<dbReference type="Proteomes" id="UP000294902">
    <property type="component" value="Unassembled WGS sequence"/>
</dbReference>
<dbReference type="Pfam" id="PF00719">
    <property type="entry name" value="Pyrophosphatase"/>
    <property type="match status" value="1"/>
</dbReference>
<dbReference type="EMBL" id="SMAL01000002">
    <property type="protein sequence ID" value="TCT16009.1"/>
    <property type="molecule type" value="Genomic_DNA"/>
</dbReference>
<keyword evidence="5" id="KW-0460">Magnesium</keyword>
<evidence type="ECO:0000313" key="6">
    <source>
        <dbReference type="EMBL" id="TCT16009.1"/>
    </source>
</evidence>
<evidence type="ECO:0000313" key="7">
    <source>
        <dbReference type="Proteomes" id="UP000294902"/>
    </source>
</evidence>
<keyword evidence="3" id="KW-0479">Metal-binding</keyword>
<dbReference type="EC" id="3.6.1.1" evidence="2"/>
<dbReference type="Gene3D" id="3.90.80.10">
    <property type="entry name" value="Inorganic pyrophosphatase"/>
    <property type="match status" value="1"/>
</dbReference>
<dbReference type="RefSeq" id="WP_243115045.1">
    <property type="nucleotide sequence ID" value="NZ_SMAL01000002.1"/>
</dbReference>
<keyword evidence="7" id="KW-1185">Reference proteome</keyword>
<name>A0A4R3MM49_9FIRM</name>